<keyword evidence="2" id="KW-1185">Reference proteome</keyword>
<dbReference type="EMBL" id="LODT01000051">
    <property type="protein sequence ID" value="KYQ88437.1"/>
    <property type="molecule type" value="Genomic_DNA"/>
</dbReference>
<gene>
    <name evidence="1" type="ORF">DLAC_11141</name>
</gene>
<organism evidence="1 2">
    <name type="scientific">Tieghemostelium lacteum</name>
    <name type="common">Slime mold</name>
    <name type="synonym">Dictyostelium lacteum</name>
    <dbReference type="NCBI Taxonomy" id="361077"/>
    <lineage>
        <taxon>Eukaryota</taxon>
        <taxon>Amoebozoa</taxon>
        <taxon>Evosea</taxon>
        <taxon>Eumycetozoa</taxon>
        <taxon>Dictyostelia</taxon>
        <taxon>Dictyosteliales</taxon>
        <taxon>Raperosteliaceae</taxon>
        <taxon>Tieghemostelium</taxon>
    </lineage>
</organism>
<name>A0A151Z3E2_TIELA</name>
<dbReference type="OrthoDB" id="10404622at2759"/>
<evidence type="ECO:0000313" key="1">
    <source>
        <dbReference type="EMBL" id="KYQ88437.1"/>
    </source>
</evidence>
<comment type="caution">
    <text evidence="1">The sequence shown here is derived from an EMBL/GenBank/DDBJ whole genome shotgun (WGS) entry which is preliminary data.</text>
</comment>
<sequence>MTSYLFTNEDRKKSEKKEEETVLNKNCFKNDVPMCYRNGFHPSRWEMVQVFLAGIWKPFKFKAILEHKNRIKPNLLVNDICPDSTLYDNQKGENVSLYQLMANQKPVVLICGSFT</sequence>
<evidence type="ECO:0000313" key="2">
    <source>
        <dbReference type="Proteomes" id="UP000076078"/>
    </source>
</evidence>
<reference evidence="1 2" key="1">
    <citation type="submission" date="2015-12" db="EMBL/GenBank/DDBJ databases">
        <title>Dictyostelia acquired genes for synthesis and detection of signals that induce cell-type specialization by lateral gene transfer from prokaryotes.</title>
        <authorList>
            <person name="Gloeckner G."/>
            <person name="Schaap P."/>
        </authorList>
    </citation>
    <scope>NUCLEOTIDE SEQUENCE [LARGE SCALE GENOMIC DNA]</scope>
    <source>
        <strain evidence="1 2">TK</strain>
    </source>
</reference>
<dbReference type="InParanoid" id="A0A151Z3E2"/>
<protein>
    <submittedName>
        <fullName evidence="1">Thyroxine 5'-deiodinase</fullName>
    </submittedName>
</protein>
<accession>A0A151Z3E2</accession>
<dbReference type="Proteomes" id="UP000076078">
    <property type="component" value="Unassembled WGS sequence"/>
</dbReference>
<proteinExistence type="predicted"/>
<dbReference type="AlphaFoldDB" id="A0A151Z3E2"/>